<feature type="compositionally biased region" description="Polar residues" evidence="1">
    <location>
        <begin position="22"/>
        <end position="36"/>
    </location>
</feature>
<dbReference type="EMBL" id="OW240916">
    <property type="protein sequence ID" value="CAH2293293.1"/>
    <property type="molecule type" value="Genomic_DNA"/>
</dbReference>
<proteinExistence type="predicted"/>
<dbReference type="Proteomes" id="UP001295444">
    <property type="component" value="Chromosome 05"/>
</dbReference>
<evidence type="ECO:0000313" key="3">
    <source>
        <dbReference type="Proteomes" id="UP001295444"/>
    </source>
</evidence>
<protein>
    <submittedName>
        <fullName evidence="2">Uncharacterized protein</fullName>
    </submittedName>
</protein>
<evidence type="ECO:0000256" key="1">
    <source>
        <dbReference type="SAM" id="MobiDB-lite"/>
    </source>
</evidence>
<dbReference type="AlphaFoldDB" id="A0AAD1S7Z9"/>
<accession>A0AAD1S7Z9</accession>
<sequence length="98" mass="10950">MALTKQLKITNPVRTSKKDGQRQNQDGCAIESQSPMSEGALDSDTVLPALRTMMQELQATWQAPFRQLSADFRKNMSELGGRTSHLENKVEEPCEAQN</sequence>
<keyword evidence="3" id="KW-1185">Reference proteome</keyword>
<feature type="region of interest" description="Disordered" evidence="1">
    <location>
        <begin position="1"/>
        <end position="42"/>
    </location>
</feature>
<name>A0AAD1S7Z9_PELCU</name>
<evidence type="ECO:0000313" key="2">
    <source>
        <dbReference type="EMBL" id="CAH2293293.1"/>
    </source>
</evidence>
<gene>
    <name evidence="2" type="ORF">PECUL_23A046350</name>
</gene>
<reference evidence="2" key="1">
    <citation type="submission" date="2022-03" db="EMBL/GenBank/DDBJ databases">
        <authorList>
            <person name="Alioto T."/>
            <person name="Alioto T."/>
            <person name="Gomez Garrido J."/>
        </authorList>
    </citation>
    <scope>NUCLEOTIDE SEQUENCE</scope>
</reference>
<organism evidence="2 3">
    <name type="scientific">Pelobates cultripes</name>
    <name type="common">Western spadefoot toad</name>
    <dbReference type="NCBI Taxonomy" id="61616"/>
    <lineage>
        <taxon>Eukaryota</taxon>
        <taxon>Metazoa</taxon>
        <taxon>Chordata</taxon>
        <taxon>Craniata</taxon>
        <taxon>Vertebrata</taxon>
        <taxon>Euteleostomi</taxon>
        <taxon>Amphibia</taxon>
        <taxon>Batrachia</taxon>
        <taxon>Anura</taxon>
        <taxon>Pelobatoidea</taxon>
        <taxon>Pelobatidae</taxon>
        <taxon>Pelobates</taxon>
    </lineage>
</organism>